<dbReference type="InterPro" id="IPR036390">
    <property type="entry name" value="WH_DNA-bd_sf"/>
</dbReference>
<dbReference type="Pfam" id="PF01614">
    <property type="entry name" value="IclR_C"/>
    <property type="match status" value="1"/>
</dbReference>
<dbReference type="PANTHER" id="PTHR30136">
    <property type="entry name" value="HELIX-TURN-HELIX TRANSCRIPTIONAL REGULATOR, ICLR FAMILY"/>
    <property type="match status" value="1"/>
</dbReference>
<dbReference type="InterPro" id="IPR014757">
    <property type="entry name" value="Tscrpt_reg_IclR_C"/>
</dbReference>
<dbReference type="InterPro" id="IPR050707">
    <property type="entry name" value="HTH_MetabolicPath_Reg"/>
</dbReference>
<evidence type="ECO:0000256" key="2">
    <source>
        <dbReference type="ARBA" id="ARBA00023125"/>
    </source>
</evidence>
<sequence length="282" mass="30440">MTKSKEMQPRPTDVAGPGEPDEDVVAEDIQDRHFVTALARGLEVLSCFRTGDSFLANNEIAERCGLPKSTITRLTYTLTKLGYLHLLPDSGKYRLGTATAALGSSALVNLDVRQVARPVMQALAADTGAVVALNTRDRMSMLYLECCRSTSIVTLSLDVGSRIPLGTTAAGRALLAALPASERAELMERIRELDMGTWPAVEKGIREAVDEYQATGCVTSAGCWVKEVHGIAAPIWSGRGMPLMCISVAGAAGYFPVDRLHGEIRPKLLEAVREIERTLGQR</sequence>
<gene>
    <name evidence="7" type="ORF">CNECB9_3330023</name>
</gene>
<evidence type="ECO:0000259" key="5">
    <source>
        <dbReference type="PROSITE" id="PS51077"/>
    </source>
</evidence>
<dbReference type="GO" id="GO:0045892">
    <property type="term" value="P:negative regulation of DNA-templated transcription"/>
    <property type="evidence" value="ECO:0007669"/>
    <property type="project" value="TreeGrafter"/>
</dbReference>
<dbReference type="SMART" id="SM00346">
    <property type="entry name" value="HTH_ICLR"/>
    <property type="match status" value="1"/>
</dbReference>
<dbReference type="InterPro" id="IPR036388">
    <property type="entry name" value="WH-like_DNA-bd_sf"/>
</dbReference>
<dbReference type="AlphaFoldDB" id="A0A1K0IHJ9"/>
<keyword evidence="1" id="KW-0805">Transcription regulation</keyword>
<dbReference type="SUPFAM" id="SSF55781">
    <property type="entry name" value="GAF domain-like"/>
    <property type="match status" value="1"/>
</dbReference>
<dbReference type="PANTHER" id="PTHR30136:SF33">
    <property type="entry name" value="TRANSCRIPTIONAL REGULATORY PROTEIN"/>
    <property type="match status" value="1"/>
</dbReference>
<evidence type="ECO:0000256" key="3">
    <source>
        <dbReference type="ARBA" id="ARBA00023163"/>
    </source>
</evidence>
<dbReference type="InterPro" id="IPR005471">
    <property type="entry name" value="Tscrpt_reg_IclR_N"/>
</dbReference>
<dbReference type="GO" id="GO:0003700">
    <property type="term" value="F:DNA-binding transcription factor activity"/>
    <property type="evidence" value="ECO:0007669"/>
    <property type="project" value="TreeGrafter"/>
</dbReference>
<proteinExistence type="predicted"/>
<keyword evidence="3" id="KW-0804">Transcription</keyword>
<dbReference type="Pfam" id="PF09339">
    <property type="entry name" value="HTH_IclR"/>
    <property type="match status" value="1"/>
</dbReference>
<evidence type="ECO:0000256" key="4">
    <source>
        <dbReference type="SAM" id="MobiDB-lite"/>
    </source>
</evidence>
<protein>
    <submittedName>
        <fullName evidence="7">Transcriptional regulator, IclR-family</fullName>
    </submittedName>
</protein>
<evidence type="ECO:0000259" key="6">
    <source>
        <dbReference type="PROSITE" id="PS51078"/>
    </source>
</evidence>
<keyword evidence="2" id="KW-0238">DNA-binding</keyword>
<feature type="region of interest" description="Disordered" evidence="4">
    <location>
        <begin position="1"/>
        <end position="22"/>
    </location>
</feature>
<accession>A0A1K0IHJ9</accession>
<name>A0A1K0IHJ9_CUPNE</name>
<dbReference type="SUPFAM" id="SSF46785">
    <property type="entry name" value="Winged helix' DNA-binding domain"/>
    <property type="match status" value="1"/>
</dbReference>
<dbReference type="GO" id="GO:0003677">
    <property type="term" value="F:DNA binding"/>
    <property type="evidence" value="ECO:0007669"/>
    <property type="project" value="UniProtKB-KW"/>
</dbReference>
<feature type="domain" description="IclR-ED" evidence="6">
    <location>
        <begin position="98"/>
        <end position="281"/>
    </location>
</feature>
<reference evidence="7" key="1">
    <citation type="submission" date="2016-09" db="EMBL/GenBank/DDBJ databases">
        <authorList>
            <person name="Capua I."/>
            <person name="De Benedictis P."/>
            <person name="Joannis T."/>
            <person name="Lombin L.H."/>
            <person name="Cattoli G."/>
        </authorList>
    </citation>
    <scope>NUCLEOTIDE SEQUENCE</scope>
    <source>
        <strain evidence="7">B9</strain>
    </source>
</reference>
<organism evidence="7">
    <name type="scientific">Cupriavidus necator</name>
    <name type="common">Alcaligenes eutrophus</name>
    <name type="synonym">Ralstonia eutropha</name>
    <dbReference type="NCBI Taxonomy" id="106590"/>
    <lineage>
        <taxon>Bacteria</taxon>
        <taxon>Pseudomonadati</taxon>
        <taxon>Pseudomonadota</taxon>
        <taxon>Betaproteobacteria</taxon>
        <taxon>Burkholderiales</taxon>
        <taxon>Burkholderiaceae</taxon>
        <taxon>Cupriavidus</taxon>
    </lineage>
</organism>
<feature type="domain" description="HTH iclR-type" evidence="5">
    <location>
        <begin position="35"/>
        <end position="97"/>
    </location>
</feature>
<dbReference type="Gene3D" id="1.10.10.10">
    <property type="entry name" value="Winged helix-like DNA-binding domain superfamily/Winged helix DNA-binding domain"/>
    <property type="match status" value="1"/>
</dbReference>
<evidence type="ECO:0000313" key="7">
    <source>
        <dbReference type="EMBL" id="SCU76703.1"/>
    </source>
</evidence>
<dbReference type="Gene3D" id="3.30.450.40">
    <property type="match status" value="1"/>
</dbReference>
<dbReference type="EMBL" id="FMSH01000261">
    <property type="protein sequence ID" value="SCU76703.1"/>
    <property type="molecule type" value="Genomic_DNA"/>
</dbReference>
<dbReference type="PROSITE" id="PS51077">
    <property type="entry name" value="HTH_ICLR"/>
    <property type="match status" value="1"/>
</dbReference>
<dbReference type="PROSITE" id="PS51078">
    <property type="entry name" value="ICLR_ED"/>
    <property type="match status" value="1"/>
</dbReference>
<dbReference type="InterPro" id="IPR029016">
    <property type="entry name" value="GAF-like_dom_sf"/>
</dbReference>
<evidence type="ECO:0000256" key="1">
    <source>
        <dbReference type="ARBA" id="ARBA00023015"/>
    </source>
</evidence>